<dbReference type="EMBL" id="JBHTBY010000017">
    <property type="protein sequence ID" value="MFC7322660.1"/>
    <property type="molecule type" value="Genomic_DNA"/>
</dbReference>
<dbReference type="NCBIfam" id="NF045534">
    <property type="entry name" value="small_EYxxD"/>
    <property type="match status" value="1"/>
</dbReference>
<gene>
    <name evidence="2" type="ORF">ACFQMN_17490</name>
</gene>
<dbReference type="Proteomes" id="UP001596494">
    <property type="component" value="Unassembled WGS sequence"/>
</dbReference>
<sequence length="38" mass="4339">MLYDMDFLEYLTDVGFVISVIIGTVAALLYVLIRRNNS</sequence>
<dbReference type="RefSeq" id="WP_352232216.1">
    <property type="nucleotide sequence ID" value="NZ_JAPVRC010000002.1"/>
</dbReference>
<comment type="caution">
    <text evidence="2">The sequence shown here is derived from an EMBL/GenBank/DDBJ whole genome shotgun (WGS) entry which is preliminary data.</text>
</comment>
<accession>A0ABW2K954</accession>
<keyword evidence="1" id="KW-0472">Membrane</keyword>
<protein>
    <submittedName>
        <fullName evidence="2">EYxxD motif small membrane protein</fullName>
    </submittedName>
</protein>
<feature type="transmembrane region" description="Helical" evidence="1">
    <location>
        <begin position="14"/>
        <end position="33"/>
    </location>
</feature>
<proteinExistence type="predicted"/>
<keyword evidence="1" id="KW-0812">Transmembrane</keyword>
<evidence type="ECO:0000256" key="1">
    <source>
        <dbReference type="SAM" id="Phobius"/>
    </source>
</evidence>
<reference evidence="3" key="1">
    <citation type="journal article" date="2019" name="Int. J. Syst. Evol. Microbiol.">
        <title>The Global Catalogue of Microorganisms (GCM) 10K type strain sequencing project: providing services to taxonomists for standard genome sequencing and annotation.</title>
        <authorList>
            <consortium name="The Broad Institute Genomics Platform"/>
            <consortium name="The Broad Institute Genome Sequencing Center for Infectious Disease"/>
            <person name="Wu L."/>
            <person name="Ma J."/>
        </authorList>
    </citation>
    <scope>NUCLEOTIDE SEQUENCE [LARGE SCALE GENOMIC DNA]</scope>
    <source>
        <strain evidence="3">CCUG 73951</strain>
    </source>
</reference>
<organism evidence="2 3">
    <name type="scientific">Halobacillus campisalis</name>
    <dbReference type="NCBI Taxonomy" id="435909"/>
    <lineage>
        <taxon>Bacteria</taxon>
        <taxon>Bacillati</taxon>
        <taxon>Bacillota</taxon>
        <taxon>Bacilli</taxon>
        <taxon>Bacillales</taxon>
        <taxon>Bacillaceae</taxon>
        <taxon>Halobacillus</taxon>
    </lineage>
</organism>
<evidence type="ECO:0000313" key="3">
    <source>
        <dbReference type="Proteomes" id="UP001596494"/>
    </source>
</evidence>
<evidence type="ECO:0000313" key="2">
    <source>
        <dbReference type="EMBL" id="MFC7322660.1"/>
    </source>
</evidence>
<keyword evidence="3" id="KW-1185">Reference proteome</keyword>
<keyword evidence="1" id="KW-1133">Transmembrane helix</keyword>
<name>A0ABW2K954_9BACI</name>